<feature type="domain" description="C3H1-type" evidence="6">
    <location>
        <begin position="108"/>
        <end position="142"/>
    </location>
</feature>
<feature type="compositionally biased region" description="Basic and acidic residues" evidence="5">
    <location>
        <begin position="18"/>
        <end position="35"/>
    </location>
</feature>
<keyword evidence="8" id="KW-1185">Reference proteome</keyword>
<keyword evidence="1 4" id="KW-0479">Metal-binding</keyword>
<dbReference type="OMA" id="QMRQDYI"/>
<accession>C5LLE5</accession>
<organism evidence="8">
    <name type="scientific">Perkinsus marinus (strain ATCC 50983 / TXsc)</name>
    <dbReference type="NCBI Taxonomy" id="423536"/>
    <lineage>
        <taxon>Eukaryota</taxon>
        <taxon>Sar</taxon>
        <taxon>Alveolata</taxon>
        <taxon>Perkinsozoa</taxon>
        <taxon>Perkinsea</taxon>
        <taxon>Perkinsida</taxon>
        <taxon>Perkinsidae</taxon>
        <taxon>Perkinsus</taxon>
    </lineage>
</organism>
<reference evidence="7 8" key="1">
    <citation type="submission" date="2008-07" db="EMBL/GenBank/DDBJ databases">
        <authorList>
            <person name="El-Sayed N."/>
            <person name="Caler E."/>
            <person name="Inman J."/>
            <person name="Amedeo P."/>
            <person name="Hass B."/>
            <person name="Wortman J."/>
        </authorList>
    </citation>
    <scope>NUCLEOTIDE SEQUENCE [LARGE SCALE GENOMIC DNA]</scope>
    <source>
        <strain evidence="8">ATCC 50983 / TXsc</strain>
    </source>
</reference>
<evidence type="ECO:0000256" key="5">
    <source>
        <dbReference type="SAM" id="MobiDB-lite"/>
    </source>
</evidence>
<dbReference type="GeneID" id="9047389"/>
<dbReference type="Proteomes" id="UP000007800">
    <property type="component" value="Unassembled WGS sequence"/>
</dbReference>
<dbReference type="InterPro" id="IPR036855">
    <property type="entry name" value="Znf_CCCH_sf"/>
</dbReference>
<feature type="region of interest" description="Disordered" evidence="5">
    <location>
        <begin position="239"/>
        <end position="283"/>
    </location>
</feature>
<dbReference type="InParanoid" id="C5LLE5"/>
<evidence type="ECO:0000256" key="1">
    <source>
        <dbReference type="ARBA" id="ARBA00022723"/>
    </source>
</evidence>
<dbReference type="EMBL" id="GG683110">
    <property type="protein sequence ID" value="EER02444.1"/>
    <property type="molecule type" value="Genomic_DNA"/>
</dbReference>
<feature type="region of interest" description="Disordered" evidence="5">
    <location>
        <begin position="1"/>
        <end position="64"/>
    </location>
</feature>
<dbReference type="AlphaFoldDB" id="C5LLE5"/>
<name>C5LLE5_PERM5</name>
<dbReference type="Pfam" id="PF00642">
    <property type="entry name" value="zf-CCCH"/>
    <property type="match status" value="1"/>
</dbReference>
<dbReference type="Gene3D" id="4.10.1000.10">
    <property type="entry name" value="Zinc finger, CCCH-type"/>
    <property type="match status" value="1"/>
</dbReference>
<feature type="compositionally biased region" description="Polar residues" evidence="5">
    <location>
        <begin position="1"/>
        <end position="17"/>
    </location>
</feature>
<dbReference type="PROSITE" id="PS50103">
    <property type="entry name" value="ZF_C3H1"/>
    <property type="match status" value="1"/>
</dbReference>
<evidence type="ECO:0000313" key="8">
    <source>
        <dbReference type="Proteomes" id="UP000007800"/>
    </source>
</evidence>
<evidence type="ECO:0000259" key="6">
    <source>
        <dbReference type="PROSITE" id="PS50103"/>
    </source>
</evidence>
<protein>
    <recommendedName>
        <fullName evidence="6">C3H1-type domain-containing protein</fullName>
    </recommendedName>
</protein>
<evidence type="ECO:0000256" key="3">
    <source>
        <dbReference type="ARBA" id="ARBA00022833"/>
    </source>
</evidence>
<proteinExistence type="predicted"/>
<keyword evidence="2 4" id="KW-0863">Zinc-finger</keyword>
<gene>
    <name evidence="7" type="ORF">Pmar_PMAR021902</name>
</gene>
<dbReference type="OrthoDB" id="410307at2759"/>
<feature type="zinc finger region" description="C3H1-type" evidence="4">
    <location>
        <begin position="108"/>
        <end position="142"/>
    </location>
</feature>
<evidence type="ECO:0000256" key="4">
    <source>
        <dbReference type="PROSITE-ProRule" id="PRU00723"/>
    </source>
</evidence>
<dbReference type="RefSeq" id="XP_002769726.1">
    <property type="nucleotide sequence ID" value="XM_002769680.1"/>
</dbReference>
<evidence type="ECO:0000313" key="7">
    <source>
        <dbReference type="EMBL" id="EER02444.1"/>
    </source>
</evidence>
<sequence length="322" mass="35085">MDDTSESTAVTDQPTPHSKSDPDTATDHTEGDAKPKLGLPERQSDDQPDPPKGGFDPQGAMNKPTYAAWTPNQYYYEHPYPYNMENGFDGGMPYSPEDGSHDFPGRAPQVSEVCQRLMKTRFCRYGAHCKYGSKCFYAHSEDELRQRPPPPAGFARQMRQDYIDPQAFDPALMQFAPPMGFPSHIGQYPLTEVHYDANPYRCAMMPPPPGANPTPPRIHPGGFRVPPGLNPGAYPVPPHLESPAHHCNGGPADPRHLAAATGTPNGQAPNDDTVPRHALPSPTNEMLATPLAVAERVFGQAGLKPEQIASILRAAQPVSYGD</sequence>
<evidence type="ECO:0000256" key="2">
    <source>
        <dbReference type="ARBA" id="ARBA00022771"/>
    </source>
</evidence>
<dbReference type="SUPFAM" id="SSF90229">
    <property type="entry name" value="CCCH zinc finger"/>
    <property type="match status" value="1"/>
</dbReference>
<dbReference type="GO" id="GO:0008270">
    <property type="term" value="F:zinc ion binding"/>
    <property type="evidence" value="ECO:0007669"/>
    <property type="project" value="UniProtKB-KW"/>
</dbReference>
<keyword evidence="3 4" id="KW-0862">Zinc</keyword>
<dbReference type="InterPro" id="IPR000571">
    <property type="entry name" value="Znf_CCCH"/>
</dbReference>